<dbReference type="RefSeq" id="WP_058918252.1">
    <property type="nucleotide sequence ID" value="NZ_JBHSQC010000025.1"/>
</dbReference>
<gene>
    <name evidence="1" type="ORF">ACFSBK_06830</name>
</gene>
<keyword evidence="2" id="KW-1185">Reference proteome</keyword>
<dbReference type="InterPro" id="IPR035942">
    <property type="entry name" value="Lp2179-like_sf"/>
</dbReference>
<evidence type="ECO:0000313" key="1">
    <source>
        <dbReference type="EMBL" id="MFD1799564.1"/>
    </source>
</evidence>
<organism evidence="1 2">
    <name type="scientific">Carnobacterium antarcticum</name>
    <dbReference type="NCBI Taxonomy" id="2126436"/>
    <lineage>
        <taxon>Bacteria</taxon>
        <taxon>Bacillati</taxon>
        <taxon>Bacillota</taxon>
        <taxon>Bacilli</taxon>
        <taxon>Lactobacillales</taxon>
        <taxon>Carnobacteriaceae</taxon>
        <taxon>Carnobacterium</taxon>
    </lineage>
</organism>
<protein>
    <submittedName>
        <fullName evidence="1">DUF1831 domain-containing protein</fullName>
    </submittedName>
</protein>
<dbReference type="Proteomes" id="UP001597285">
    <property type="component" value="Unassembled WGS sequence"/>
</dbReference>
<evidence type="ECO:0000313" key="2">
    <source>
        <dbReference type="Proteomes" id="UP001597285"/>
    </source>
</evidence>
<sequence length="113" mass="12833">MAFAKTAKLQGSNETYAVHPEVKRYTLRDNGFEETKTGNFQYIRALDVVPENKPGLKLKIIVSNDLTQLKISVTTSNGLQAVNIYKGNAFSEARERYEFIMRDFVEQGIVEKV</sequence>
<dbReference type="Pfam" id="PF08866">
    <property type="entry name" value="DUF1831"/>
    <property type="match status" value="1"/>
</dbReference>
<name>A0ABW4NMA4_9LACT</name>
<comment type="caution">
    <text evidence="1">The sequence shown here is derived from an EMBL/GenBank/DDBJ whole genome shotgun (WGS) entry which is preliminary data.</text>
</comment>
<dbReference type="EMBL" id="JBHUFF010000013">
    <property type="protein sequence ID" value="MFD1799564.1"/>
    <property type="molecule type" value="Genomic_DNA"/>
</dbReference>
<dbReference type="SUPFAM" id="SSF160800">
    <property type="entry name" value="Lp2179-like"/>
    <property type="match status" value="1"/>
</dbReference>
<proteinExistence type="predicted"/>
<dbReference type="InterPro" id="IPR014965">
    <property type="entry name" value="Amino_acid_metab_prot_put"/>
</dbReference>
<accession>A0ABW4NMA4</accession>
<reference evidence="2" key="1">
    <citation type="journal article" date="2019" name="Int. J. Syst. Evol. Microbiol.">
        <title>The Global Catalogue of Microorganisms (GCM) 10K type strain sequencing project: providing services to taxonomists for standard genome sequencing and annotation.</title>
        <authorList>
            <consortium name="The Broad Institute Genomics Platform"/>
            <consortium name="The Broad Institute Genome Sequencing Center for Infectious Disease"/>
            <person name="Wu L."/>
            <person name="Ma J."/>
        </authorList>
    </citation>
    <scope>NUCLEOTIDE SEQUENCE [LARGE SCALE GENOMIC DNA]</scope>
    <source>
        <strain evidence="2">KCTC 42143</strain>
    </source>
</reference>
<dbReference type="Gene3D" id="3.30.1820.10">
    <property type="entry name" value="Lp2179-like"/>
    <property type="match status" value="1"/>
</dbReference>